<dbReference type="SUPFAM" id="SSF47473">
    <property type="entry name" value="EF-hand"/>
    <property type="match status" value="1"/>
</dbReference>
<keyword evidence="1" id="KW-0106">Calcium</keyword>
<dbReference type="InterPro" id="IPR011992">
    <property type="entry name" value="EF-hand-dom_pair"/>
</dbReference>
<name>A0A0B1SMQ0_OESDE</name>
<gene>
    <name evidence="3" type="ORF">OESDEN_15785</name>
</gene>
<accession>A0A0B1SMQ0</accession>
<sequence length="195" mass="22693">MNLEDLCEKFSHVDPFLIKKWYYAFDTFFDFIGNDVIEWQDFEQLINAIGTVRGMEGEEHIAARKSLTDVWHSMCDEIHKDYSDKITIEDWVGMWANSLTAKKEPAWQQSYLDYMFRLLDASGDKLVDLSEYIEVLEYFSIPREDAIACFDKFAKDSSGAQLNSIDYKRFVSLWREYFRSADPNAVGNNLLGSLG</sequence>
<dbReference type="InterPro" id="IPR002048">
    <property type="entry name" value="EF_hand_dom"/>
</dbReference>
<proteinExistence type="predicted"/>
<dbReference type="Gene3D" id="1.10.238.10">
    <property type="entry name" value="EF-hand"/>
    <property type="match status" value="1"/>
</dbReference>
<dbReference type="GO" id="GO:0005509">
    <property type="term" value="F:calcium ion binding"/>
    <property type="evidence" value="ECO:0007669"/>
    <property type="project" value="InterPro"/>
</dbReference>
<dbReference type="InterPro" id="IPR018247">
    <property type="entry name" value="EF_Hand_1_Ca_BS"/>
</dbReference>
<dbReference type="EMBL" id="KN568225">
    <property type="protein sequence ID" value="KHJ84500.1"/>
    <property type="molecule type" value="Genomic_DNA"/>
</dbReference>
<dbReference type="Proteomes" id="UP000053660">
    <property type="component" value="Unassembled WGS sequence"/>
</dbReference>
<protein>
    <submittedName>
        <fullName evidence="3">Putative phage head-tail adaptor</fullName>
    </submittedName>
</protein>
<evidence type="ECO:0000256" key="1">
    <source>
        <dbReference type="ARBA" id="ARBA00022837"/>
    </source>
</evidence>
<dbReference type="PROSITE" id="PS00018">
    <property type="entry name" value="EF_HAND_1"/>
    <property type="match status" value="1"/>
</dbReference>
<organism evidence="3 4">
    <name type="scientific">Oesophagostomum dentatum</name>
    <name type="common">Nodular worm</name>
    <dbReference type="NCBI Taxonomy" id="61180"/>
    <lineage>
        <taxon>Eukaryota</taxon>
        <taxon>Metazoa</taxon>
        <taxon>Ecdysozoa</taxon>
        <taxon>Nematoda</taxon>
        <taxon>Chromadorea</taxon>
        <taxon>Rhabditida</taxon>
        <taxon>Rhabditina</taxon>
        <taxon>Rhabditomorpha</taxon>
        <taxon>Strongyloidea</taxon>
        <taxon>Strongylidae</taxon>
        <taxon>Oesophagostomum</taxon>
    </lineage>
</organism>
<feature type="domain" description="EF-hand" evidence="2">
    <location>
        <begin position="107"/>
        <end position="142"/>
    </location>
</feature>
<dbReference type="PROSITE" id="PS50222">
    <property type="entry name" value="EF_HAND_2"/>
    <property type="match status" value="1"/>
</dbReference>
<dbReference type="AlphaFoldDB" id="A0A0B1SMQ0"/>
<evidence type="ECO:0000259" key="2">
    <source>
        <dbReference type="PROSITE" id="PS50222"/>
    </source>
</evidence>
<dbReference type="OrthoDB" id="9974725at2759"/>
<evidence type="ECO:0000313" key="3">
    <source>
        <dbReference type="EMBL" id="KHJ84500.1"/>
    </source>
</evidence>
<reference evidence="3 4" key="1">
    <citation type="submission" date="2014-03" db="EMBL/GenBank/DDBJ databases">
        <title>Draft genome of the hookworm Oesophagostomum dentatum.</title>
        <authorList>
            <person name="Mitreva M."/>
        </authorList>
    </citation>
    <scope>NUCLEOTIDE SEQUENCE [LARGE SCALE GENOMIC DNA]</scope>
    <source>
        <strain evidence="3 4">OD-Hann</strain>
    </source>
</reference>
<keyword evidence="4" id="KW-1185">Reference proteome</keyword>
<evidence type="ECO:0000313" key="4">
    <source>
        <dbReference type="Proteomes" id="UP000053660"/>
    </source>
</evidence>